<dbReference type="Proteomes" id="UP000198771">
    <property type="component" value="Unassembled WGS sequence"/>
</dbReference>
<evidence type="ECO:0000256" key="1">
    <source>
        <dbReference type="SAM" id="Phobius"/>
    </source>
</evidence>
<gene>
    <name evidence="3" type="ORF">SAMN05660653_02459</name>
</gene>
<organism evidence="3 4">
    <name type="scientific">Desulfonatronum thiosulfatophilum</name>
    <dbReference type="NCBI Taxonomy" id="617002"/>
    <lineage>
        <taxon>Bacteria</taxon>
        <taxon>Pseudomonadati</taxon>
        <taxon>Thermodesulfobacteriota</taxon>
        <taxon>Desulfovibrionia</taxon>
        <taxon>Desulfovibrionales</taxon>
        <taxon>Desulfonatronaceae</taxon>
        <taxon>Desulfonatronum</taxon>
    </lineage>
</organism>
<name>A0A1G6DYX0_9BACT</name>
<feature type="chain" id="PRO_5011545617" evidence="2">
    <location>
        <begin position="29"/>
        <end position="153"/>
    </location>
</feature>
<reference evidence="3 4" key="1">
    <citation type="submission" date="2016-10" db="EMBL/GenBank/DDBJ databases">
        <authorList>
            <person name="de Groot N.N."/>
        </authorList>
    </citation>
    <scope>NUCLEOTIDE SEQUENCE [LARGE SCALE GENOMIC DNA]</scope>
    <source>
        <strain evidence="3 4">ASO4-2</strain>
    </source>
</reference>
<dbReference type="EMBL" id="FMXO01000014">
    <property type="protein sequence ID" value="SDB49945.1"/>
    <property type="molecule type" value="Genomic_DNA"/>
</dbReference>
<keyword evidence="1" id="KW-0812">Transmembrane</keyword>
<evidence type="ECO:0000256" key="2">
    <source>
        <dbReference type="SAM" id="SignalP"/>
    </source>
</evidence>
<keyword evidence="4" id="KW-1185">Reference proteome</keyword>
<protein>
    <submittedName>
        <fullName evidence="3">Uncharacterized protein</fullName>
    </submittedName>
</protein>
<feature type="transmembrane region" description="Helical" evidence="1">
    <location>
        <begin position="60"/>
        <end position="78"/>
    </location>
</feature>
<keyword evidence="2" id="KW-0732">Signal</keyword>
<proteinExistence type="predicted"/>
<sequence>MDVCDPRNFKIIVALTICLFFSTYPVQAQDSEYTDGMNSDESPNLAEPYPLMRRMGEACFFGAGAGSASTLISSLPLAGQGLSVSATFGIAVGAAALGCVVGFAGASASSLFTNWWWDQGLEWAPTWNNTEQPAGLAGVFDEQSIRQPISEYN</sequence>
<evidence type="ECO:0000313" key="4">
    <source>
        <dbReference type="Proteomes" id="UP000198771"/>
    </source>
</evidence>
<evidence type="ECO:0000313" key="3">
    <source>
        <dbReference type="EMBL" id="SDB49945.1"/>
    </source>
</evidence>
<dbReference type="AlphaFoldDB" id="A0A1G6DYX0"/>
<keyword evidence="1" id="KW-1133">Transmembrane helix</keyword>
<dbReference type="STRING" id="617002.SAMN05660653_02459"/>
<feature type="signal peptide" evidence="2">
    <location>
        <begin position="1"/>
        <end position="28"/>
    </location>
</feature>
<keyword evidence="1" id="KW-0472">Membrane</keyword>
<dbReference type="RefSeq" id="WP_092122154.1">
    <property type="nucleotide sequence ID" value="NZ_FMXO01000014.1"/>
</dbReference>
<accession>A0A1G6DYX0</accession>
<feature type="transmembrane region" description="Helical" evidence="1">
    <location>
        <begin position="90"/>
        <end position="117"/>
    </location>
</feature>